<reference evidence="1 2" key="1">
    <citation type="submission" date="2020-04" db="EMBL/GenBank/DDBJ databases">
        <title>CFH 90308 Microbacterium sp.</title>
        <authorList>
            <person name="Nie G."/>
            <person name="Ming H."/>
            <person name="Xia T."/>
        </authorList>
    </citation>
    <scope>NUCLEOTIDE SEQUENCE [LARGE SCALE GENOMIC DNA]</scope>
    <source>
        <strain evidence="1 2">CFH 90308</strain>
    </source>
</reference>
<evidence type="ECO:0000313" key="1">
    <source>
        <dbReference type="EMBL" id="NLP85570.1"/>
    </source>
</evidence>
<dbReference type="RefSeq" id="WP_168914052.1">
    <property type="nucleotide sequence ID" value="NZ_JABACI010000005.1"/>
</dbReference>
<proteinExistence type="predicted"/>
<accession>A0ABX1KGR6</accession>
<name>A0ABX1KGR6_9MICO</name>
<keyword evidence="2" id="KW-1185">Reference proteome</keyword>
<organism evidence="1 2">
    <name type="scientific">Microbacterium salsuginis</name>
    <dbReference type="NCBI Taxonomy" id="2722803"/>
    <lineage>
        <taxon>Bacteria</taxon>
        <taxon>Bacillati</taxon>
        <taxon>Actinomycetota</taxon>
        <taxon>Actinomycetes</taxon>
        <taxon>Micrococcales</taxon>
        <taxon>Microbacteriaceae</taxon>
        <taxon>Microbacterium</taxon>
    </lineage>
</organism>
<evidence type="ECO:0000313" key="2">
    <source>
        <dbReference type="Proteomes" id="UP001429745"/>
    </source>
</evidence>
<dbReference type="Proteomes" id="UP001429745">
    <property type="component" value="Unassembled WGS sequence"/>
</dbReference>
<dbReference type="EMBL" id="JABACI010000005">
    <property type="protein sequence ID" value="NLP85570.1"/>
    <property type="molecule type" value="Genomic_DNA"/>
</dbReference>
<comment type="caution">
    <text evidence="1">The sequence shown here is derived from an EMBL/GenBank/DDBJ whole genome shotgun (WGS) entry which is preliminary data.</text>
</comment>
<sequence length="76" mass="8359">MTAITTPYFRTRLATTRTNVIDRALLRTAGVLDAFVQKRLERRAGDVRHHALSAQDAAATARRNAEALAALGMLPR</sequence>
<protein>
    <submittedName>
        <fullName evidence="1">Uncharacterized protein</fullName>
    </submittedName>
</protein>
<gene>
    <name evidence="1" type="ORF">HF576_17155</name>
</gene>